<sequence length="115" mass="12933">MLPLLKFFSKSDICKRAEETIIRIGLKNRIDYLPSRLSSGDQQRAAIARALVTEPKIILADEPTGNLDSENSTKIIELLESIYYFDGTTLVIVTHDNDIAMRAKDIILLKDGKIK</sequence>
<evidence type="ECO:0000313" key="3">
    <source>
        <dbReference type="EMBL" id="MDQ0254139.1"/>
    </source>
</evidence>
<reference evidence="3 4" key="1">
    <citation type="submission" date="2023-07" db="EMBL/GenBank/DDBJ databases">
        <title>Genomic Encyclopedia of Type Strains, Phase IV (KMG-IV): sequencing the most valuable type-strain genomes for metagenomic binning, comparative biology and taxonomic classification.</title>
        <authorList>
            <person name="Goeker M."/>
        </authorList>
    </citation>
    <scope>NUCLEOTIDE SEQUENCE [LARGE SCALE GENOMIC DNA]</scope>
    <source>
        <strain evidence="3 4">DSM 9768</strain>
    </source>
</reference>
<comment type="caution">
    <text evidence="3">The sequence shown here is derived from an EMBL/GenBank/DDBJ whole genome shotgun (WGS) entry which is preliminary data.</text>
</comment>
<dbReference type="EMBL" id="JAUSUG010000004">
    <property type="protein sequence ID" value="MDQ0254139.1"/>
    <property type="molecule type" value="Genomic_DNA"/>
</dbReference>
<protein>
    <submittedName>
        <fullName evidence="3">ABC-type transport system involved in lysophospholipase L1 biosynthesis ATPase subunit</fullName>
    </submittedName>
</protein>
<dbReference type="InterPro" id="IPR027417">
    <property type="entry name" value="P-loop_NTPase"/>
</dbReference>
<dbReference type="Pfam" id="PF00005">
    <property type="entry name" value="ABC_tran"/>
    <property type="match status" value="1"/>
</dbReference>
<organism evidence="3 4">
    <name type="scientific">Evansella vedderi</name>
    <dbReference type="NCBI Taxonomy" id="38282"/>
    <lineage>
        <taxon>Bacteria</taxon>
        <taxon>Bacillati</taxon>
        <taxon>Bacillota</taxon>
        <taxon>Bacilli</taxon>
        <taxon>Bacillales</taxon>
        <taxon>Bacillaceae</taxon>
        <taxon>Evansella</taxon>
    </lineage>
</organism>
<dbReference type="Proteomes" id="UP001230005">
    <property type="component" value="Unassembled WGS sequence"/>
</dbReference>
<evidence type="ECO:0000256" key="1">
    <source>
        <dbReference type="ARBA" id="ARBA00005417"/>
    </source>
</evidence>
<evidence type="ECO:0000313" key="4">
    <source>
        <dbReference type="Proteomes" id="UP001230005"/>
    </source>
</evidence>
<accession>A0ABT9ZTG2</accession>
<feature type="domain" description="ABC transporter" evidence="2">
    <location>
        <begin position="17"/>
        <end position="64"/>
    </location>
</feature>
<dbReference type="InterPro" id="IPR003439">
    <property type="entry name" value="ABC_transporter-like_ATP-bd"/>
</dbReference>
<comment type="similarity">
    <text evidence="1">Belongs to the ABC transporter superfamily.</text>
</comment>
<proteinExistence type="inferred from homology"/>
<name>A0ABT9ZTG2_9BACI</name>
<dbReference type="SUPFAM" id="SSF52540">
    <property type="entry name" value="P-loop containing nucleoside triphosphate hydrolases"/>
    <property type="match status" value="1"/>
</dbReference>
<dbReference type="PANTHER" id="PTHR42798:SF7">
    <property type="entry name" value="ALPHA-D-RIBOSE 1-METHYLPHOSPHONATE 5-TRIPHOSPHATE SYNTHASE SUBUNIT PHNL"/>
    <property type="match status" value="1"/>
</dbReference>
<dbReference type="Gene3D" id="3.40.50.300">
    <property type="entry name" value="P-loop containing nucleotide triphosphate hydrolases"/>
    <property type="match status" value="1"/>
</dbReference>
<evidence type="ECO:0000259" key="2">
    <source>
        <dbReference type="Pfam" id="PF00005"/>
    </source>
</evidence>
<dbReference type="PANTHER" id="PTHR42798">
    <property type="entry name" value="LIPOPROTEIN-RELEASING SYSTEM ATP-BINDING PROTEIN LOLD"/>
    <property type="match status" value="1"/>
</dbReference>
<gene>
    <name evidence="3" type="ORF">J2S74_001512</name>
</gene>
<keyword evidence="4" id="KW-1185">Reference proteome</keyword>